<dbReference type="EMBL" id="BAABBM010000001">
    <property type="protein sequence ID" value="GAA3886851.1"/>
    <property type="molecule type" value="Genomic_DNA"/>
</dbReference>
<dbReference type="Gene3D" id="2.40.10.10">
    <property type="entry name" value="Trypsin-like serine proteases"/>
    <property type="match status" value="2"/>
</dbReference>
<evidence type="ECO:0000313" key="2">
    <source>
        <dbReference type="Proteomes" id="UP001500827"/>
    </source>
</evidence>
<dbReference type="Proteomes" id="UP001500827">
    <property type="component" value="Unassembled WGS sequence"/>
</dbReference>
<reference evidence="2" key="1">
    <citation type="journal article" date="2019" name="Int. J. Syst. Evol. Microbiol.">
        <title>The Global Catalogue of Microorganisms (GCM) 10K type strain sequencing project: providing services to taxonomists for standard genome sequencing and annotation.</title>
        <authorList>
            <consortium name="The Broad Institute Genomics Platform"/>
            <consortium name="The Broad Institute Genome Sequencing Center for Infectious Disease"/>
            <person name="Wu L."/>
            <person name="Ma J."/>
        </authorList>
    </citation>
    <scope>NUCLEOTIDE SEQUENCE [LARGE SCALE GENOMIC DNA]</scope>
    <source>
        <strain evidence="2">JCM 17543</strain>
    </source>
</reference>
<name>A0ABP7KTI8_9SPHN</name>
<protein>
    <submittedName>
        <fullName evidence="1">Uncharacterized protein</fullName>
    </submittedName>
</protein>
<sequence>MASAASAQPVKTQAEALADDAVQYAAHYRVLGDEALRRLQGQQASAPATDAIAQEFASRLAGISIQHSPDYRIVVLLTGDEPVSDRVADGVPIVFTTGAKATRQQAIMALRKHLIDLRSELPGARGAGYDQRTGEIVLLVTSADAQKFGLDSIRARAEQLGGVPVRVQVNELIEQNMSVDGGGRVEGLNAETGRRNVCTDAFVVTDGVRTGIATAAHCPDELTYVDPEGTNLPLPFVEQDGVGYRDVQINLSDQATEPLFHSDRGADSLRRVTTWRNRDSTRAGDFVCHFGESSGYSCAEVELTDYAPPGALCGGPCSPTWITVRGPNCIPGDSGGPVFIGSVALGIAKGVNRAPTGQCNFYYYMSTDYLPLPWRLMVAAPIKRR</sequence>
<gene>
    <name evidence="1" type="ORF">GCM10022276_02440</name>
</gene>
<comment type="caution">
    <text evidence="1">The sequence shown here is derived from an EMBL/GenBank/DDBJ whole genome shotgun (WGS) entry which is preliminary data.</text>
</comment>
<dbReference type="SUPFAM" id="SSF50494">
    <property type="entry name" value="Trypsin-like serine proteases"/>
    <property type="match status" value="1"/>
</dbReference>
<evidence type="ECO:0000313" key="1">
    <source>
        <dbReference type="EMBL" id="GAA3886851.1"/>
    </source>
</evidence>
<keyword evidence="2" id="KW-1185">Reference proteome</keyword>
<accession>A0ABP7KTI8</accession>
<organism evidence="1 2">
    <name type="scientific">Sphingomonas limnosediminicola</name>
    <dbReference type="NCBI Taxonomy" id="940133"/>
    <lineage>
        <taxon>Bacteria</taxon>
        <taxon>Pseudomonadati</taxon>
        <taxon>Pseudomonadota</taxon>
        <taxon>Alphaproteobacteria</taxon>
        <taxon>Sphingomonadales</taxon>
        <taxon>Sphingomonadaceae</taxon>
        <taxon>Sphingomonas</taxon>
    </lineage>
</organism>
<proteinExistence type="predicted"/>
<dbReference type="InterPro" id="IPR009003">
    <property type="entry name" value="Peptidase_S1_PA"/>
</dbReference>
<dbReference type="InterPro" id="IPR043504">
    <property type="entry name" value="Peptidase_S1_PA_chymotrypsin"/>
</dbReference>